<evidence type="ECO:0000313" key="2">
    <source>
        <dbReference type="EMBL" id="EMC91785.1"/>
    </source>
</evidence>
<dbReference type="GeneID" id="19110660"/>
<dbReference type="HOGENOM" id="CLU_1366018_0_0_1"/>
<sequence>MADDLPINTKLNGGPLFAGPDPTPAPIERPGHEVAPPAEVQLVDLDAMKDPVWVDALQRFIDRPDVLREIQPVYAETFEHARKPIKPSRNPKREIFGATLYNTKLAAGSADVELRHFNSQAKKTWLALLQKAKTMLEEDYEAVKGMVPLFDWDADKDGGLEEQEHFRALLRVRKRSVELMEQQLRKAVKLAKVVAEQASK</sequence>
<evidence type="ECO:0000313" key="3">
    <source>
        <dbReference type="Proteomes" id="UP000011761"/>
    </source>
</evidence>
<evidence type="ECO:0000256" key="1">
    <source>
        <dbReference type="SAM" id="MobiDB-lite"/>
    </source>
</evidence>
<dbReference type="Proteomes" id="UP000011761">
    <property type="component" value="Unassembled WGS sequence"/>
</dbReference>
<reference evidence="2 3" key="1">
    <citation type="journal article" date="2012" name="PLoS Pathog.">
        <title>Diverse lifestyles and strategies of plant pathogenesis encoded in the genomes of eighteen Dothideomycetes fungi.</title>
        <authorList>
            <person name="Ohm R.A."/>
            <person name="Feau N."/>
            <person name="Henrissat B."/>
            <person name="Schoch C.L."/>
            <person name="Horwitz B.A."/>
            <person name="Barry K.W."/>
            <person name="Condon B.J."/>
            <person name="Copeland A.C."/>
            <person name="Dhillon B."/>
            <person name="Glaser F."/>
            <person name="Hesse C.N."/>
            <person name="Kosti I."/>
            <person name="LaButti K."/>
            <person name="Lindquist E.A."/>
            <person name="Lucas S."/>
            <person name="Salamov A.A."/>
            <person name="Bradshaw R.E."/>
            <person name="Ciuffetti L."/>
            <person name="Hamelin R.C."/>
            <person name="Kema G.H.J."/>
            <person name="Lawrence C."/>
            <person name="Scott J.A."/>
            <person name="Spatafora J.W."/>
            <person name="Turgeon B.G."/>
            <person name="de Wit P.J.G.M."/>
            <person name="Zhong S."/>
            <person name="Goodwin S.B."/>
            <person name="Grigoriev I.V."/>
        </authorList>
    </citation>
    <scope>NUCLEOTIDE SEQUENCE [LARGE SCALE GENOMIC DNA]</scope>
    <source>
        <strain evidence="2 3">UAMH 10762</strain>
    </source>
</reference>
<gene>
    <name evidence="2" type="ORF">BAUCODRAFT_28037</name>
</gene>
<dbReference type="RefSeq" id="XP_007680855.1">
    <property type="nucleotide sequence ID" value="XM_007682665.1"/>
</dbReference>
<protein>
    <submittedName>
        <fullName evidence="2">Uncharacterized protein</fullName>
    </submittedName>
</protein>
<dbReference type="EMBL" id="KB445563">
    <property type="protein sequence ID" value="EMC91785.1"/>
    <property type="molecule type" value="Genomic_DNA"/>
</dbReference>
<feature type="region of interest" description="Disordered" evidence="1">
    <location>
        <begin position="1"/>
        <end position="32"/>
    </location>
</feature>
<name>M2MZL8_BAUPA</name>
<proteinExistence type="predicted"/>
<dbReference type="KEGG" id="bcom:BAUCODRAFT_28037"/>
<dbReference type="AlphaFoldDB" id="M2MZL8"/>
<accession>M2MZL8</accession>
<keyword evidence="3" id="KW-1185">Reference proteome</keyword>
<organism evidence="2 3">
    <name type="scientific">Baudoinia panamericana (strain UAMH 10762)</name>
    <name type="common">Angels' share fungus</name>
    <name type="synonym">Baudoinia compniacensis (strain UAMH 10762)</name>
    <dbReference type="NCBI Taxonomy" id="717646"/>
    <lineage>
        <taxon>Eukaryota</taxon>
        <taxon>Fungi</taxon>
        <taxon>Dikarya</taxon>
        <taxon>Ascomycota</taxon>
        <taxon>Pezizomycotina</taxon>
        <taxon>Dothideomycetes</taxon>
        <taxon>Dothideomycetidae</taxon>
        <taxon>Mycosphaerellales</taxon>
        <taxon>Teratosphaeriaceae</taxon>
        <taxon>Baudoinia</taxon>
    </lineage>
</organism>